<sequence>MGADQQFCLRWNNFHTNITSAFESLRDDEDFVDITLACEGRQIKAHKMVLSACSPYFRSLLRGNPCQHPIVFLKDVTFANLSSILDFMYHGEVNVSHNELATFLKTAEALRVRGLAEDDNKRDGDSCAEPSSPPPPRDPPEPCSPGRPDEGGGGVVEFSDPPDVQPSKRRRSGSIADDASGPTQVLPDNVKNEPEEYINDDEDMLAQQQQQQQQQHLSSDDIKMDGFSSSAEDAGAEYLGGGETSRSNATMQQLQDSFSPFIPGMSVQSSAASSFLSHPAAVSSADHGRGHPPFSLEGVQGLPPGISALPGPSLPQSGGGGQDSSAQGASSSERLKRLGTGASPPQSRPHVFPLSPSEPQQRGATVGGGVRRSSSGSGGQYQSGTDEEAGGIVQRRTGDEVQCTYCGRVLCNKYVLKVHVRDMHTPRSSHECPHCRRCYSTLNSLRVHISTLHNRPPSHLASATRAPDVDMNNAPMSQQQQQPYYCSNSYRQQFFSQLQASCPMDTPLSPKTEFCDPNMRP</sequence>
<dbReference type="InterPro" id="IPR036236">
    <property type="entry name" value="Znf_C2H2_sf"/>
</dbReference>
<dbReference type="GO" id="GO:0048513">
    <property type="term" value="P:animal organ development"/>
    <property type="evidence" value="ECO:0007669"/>
    <property type="project" value="UniProtKB-ARBA"/>
</dbReference>
<dbReference type="RefSeq" id="XP_018008500.1">
    <property type="nucleotide sequence ID" value="XM_018153011.2"/>
</dbReference>
<reference evidence="7" key="1">
    <citation type="submission" date="2025-08" db="UniProtKB">
        <authorList>
            <consortium name="RefSeq"/>
        </authorList>
    </citation>
    <scope>IDENTIFICATION</scope>
    <source>
        <tissue evidence="7">Whole organism</tissue>
    </source>
</reference>
<dbReference type="GO" id="GO:0008270">
    <property type="term" value="F:zinc ion binding"/>
    <property type="evidence" value="ECO:0007669"/>
    <property type="project" value="UniProtKB-KW"/>
</dbReference>
<dbReference type="Pfam" id="PF00651">
    <property type="entry name" value="BTB"/>
    <property type="match status" value="1"/>
</dbReference>
<keyword evidence="2" id="KW-0479">Metal-binding</keyword>
<evidence type="ECO:0000256" key="2">
    <source>
        <dbReference type="PROSITE-ProRule" id="PRU00042"/>
    </source>
</evidence>
<keyword evidence="2" id="KW-0863">Zinc-finger</keyword>
<dbReference type="PROSITE" id="PS50157">
    <property type="entry name" value="ZINC_FINGER_C2H2_2"/>
    <property type="match status" value="2"/>
</dbReference>
<feature type="domain" description="C2H2-type" evidence="5">
    <location>
        <begin position="430"/>
        <end position="458"/>
    </location>
</feature>
<feature type="region of interest" description="Disordered" evidence="3">
    <location>
        <begin position="116"/>
        <end position="190"/>
    </location>
</feature>
<dbReference type="GO" id="GO:0005634">
    <property type="term" value="C:nucleus"/>
    <property type="evidence" value="ECO:0007669"/>
    <property type="project" value="TreeGrafter"/>
</dbReference>
<dbReference type="PROSITE" id="PS50097">
    <property type="entry name" value="BTB"/>
    <property type="match status" value="1"/>
</dbReference>
<feature type="compositionally biased region" description="Basic and acidic residues" evidence="3">
    <location>
        <begin position="116"/>
        <end position="125"/>
    </location>
</feature>
<feature type="compositionally biased region" description="Low complexity" evidence="3">
    <location>
        <begin position="266"/>
        <end position="281"/>
    </location>
</feature>
<feature type="compositionally biased region" description="Low complexity" evidence="3">
    <location>
        <begin position="323"/>
        <end position="332"/>
    </location>
</feature>
<protein>
    <submittedName>
        <fullName evidence="7">Broad-complex core protein isoforms 1/2/3/4/5 isoform X3</fullName>
    </submittedName>
</protein>
<dbReference type="PROSITE" id="PS00028">
    <property type="entry name" value="ZINC_FINGER_C2H2_1"/>
    <property type="match status" value="2"/>
</dbReference>
<organism evidence="6 7">
    <name type="scientific">Hyalella azteca</name>
    <name type="common">Amphipod</name>
    <dbReference type="NCBI Taxonomy" id="294128"/>
    <lineage>
        <taxon>Eukaryota</taxon>
        <taxon>Metazoa</taxon>
        <taxon>Ecdysozoa</taxon>
        <taxon>Arthropoda</taxon>
        <taxon>Crustacea</taxon>
        <taxon>Multicrustacea</taxon>
        <taxon>Malacostraca</taxon>
        <taxon>Eumalacostraca</taxon>
        <taxon>Peracarida</taxon>
        <taxon>Amphipoda</taxon>
        <taxon>Senticaudata</taxon>
        <taxon>Talitrida</taxon>
        <taxon>Talitroidea</taxon>
        <taxon>Hyalellidae</taxon>
        <taxon>Hyalella</taxon>
    </lineage>
</organism>
<evidence type="ECO:0000313" key="7">
    <source>
        <dbReference type="RefSeq" id="XP_018008500.1"/>
    </source>
</evidence>
<keyword evidence="6" id="KW-1185">Reference proteome</keyword>
<evidence type="ECO:0000259" key="5">
    <source>
        <dbReference type="PROSITE" id="PS50157"/>
    </source>
</evidence>
<feature type="compositionally biased region" description="Gly residues" evidence="3">
    <location>
        <begin position="365"/>
        <end position="381"/>
    </location>
</feature>
<dbReference type="PANTHER" id="PTHR23110">
    <property type="entry name" value="BTB DOMAIN TRANSCRIPTION FACTOR"/>
    <property type="match status" value="1"/>
</dbReference>
<gene>
    <name evidence="7" type="primary">LOC108666185</name>
</gene>
<dbReference type="PANTHER" id="PTHR23110:SF98">
    <property type="entry name" value="PRE-LOLA-G, ISOFORM C-RELATED"/>
    <property type="match status" value="1"/>
</dbReference>
<dbReference type="GO" id="GO:0006357">
    <property type="term" value="P:regulation of transcription by RNA polymerase II"/>
    <property type="evidence" value="ECO:0007669"/>
    <property type="project" value="TreeGrafter"/>
</dbReference>
<feature type="compositionally biased region" description="Low complexity" evidence="3">
    <location>
        <begin position="307"/>
        <end position="316"/>
    </location>
</feature>
<dbReference type="Pfam" id="PF00096">
    <property type="entry name" value="zf-C2H2"/>
    <property type="match status" value="1"/>
</dbReference>
<accession>A0A8B7N4I6</accession>
<dbReference type="InterPro" id="IPR051095">
    <property type="entry name" value="Dros_DevTransReg"/>
</dbReference>
<dbReference type="Gene3D" id="3.30.160.60">
    <property type="entry name" value="Classic Zinc Finger"/>
    <property type="match status" value="1"/>
</dbReference>
<dbReference type="InterPro" id="IPR000210">
    <property type="entry name" value="BTB/POZ_dom"/>
</dbReference>
<dbReference type="SMART" id="SM00355">
    <property type="entry name" value="ZnF_C2H2"/>
    <property type="match status" value="2"/>
</dbReference>
<feature type="domain" description="BTB" evidence="4">
    <location>
        <begin position="32"/>
        <end position="97"/>
    </location>
</feature>
<feature type="compositionally biased region" description="Polar residues" evidence="3">
    <location>
        <begin position="244"/>
        <end position="258"/>
    </location>
</feature>
<dbReference type="Proteomes" id="UP000694843">
    <property type="component" value="Unplaced"/>
</dbReference>
<keyword evidence="1" id="KW-0539">Nucleus</keyword>
<dbReference type="OrthoDB" id="6342549at2759"/>
<dbReference type="Gene3D" id="3.30.710.10">
    <property type="entry name" value="Potassium Channel Kv1.1, Chain A"/>
    <property type="match status" value="1"/>
</dbReference>
<feature type="domain" description="C2H2-type" evidence="5">
    <location>
        <begin position="401"/>
        <end position="429"/>
    </location>
</feature>
<feature type="compositionally biased region" description="Pro residues" evidence="3">
    <location>
        <begin position="131"/>
        <end position="145"/>
    </location>
</feature>
<feature type="region of interest" description="Disordered" evidence="3">
    <location>
        <begin position="204"/>
        <end position="393"/>
    </location>
</feature>
<evidence type="ECO:0000259" key="4">
    <source>
        <dbReference type="PROSITE" id="PS50097"/>
    </source>
</evidence>
<dbReference type="InterPro" id="IPR013087">
    <property type="entry name" value="Znf_C2H2_type"/>
</dbReference>
<dbReference type="InterPro" id="IPR011333">
    <property type="entry name" value="SKP1/BTB/POZ_sf"/>
</dbReference>
<keyword evidence="2" id="KW-0862">Zinc</keyword>
<dbReference type="CDD" id="cd18315">
    <property type="entry name" value="BTB_POZ_BAB-like"/>
    <property type="match status" value="1"/>
</dbReference>
<dbReference type="GO" id="GO:0048666">
    <property type="term" value="P:neuron development"/>
    <property type="evidence" value="ECO:0007669"/>
    <property type="project" value="UniProtKB-ARBA"/>
</dbReference>
<dbReference type="SUPFAM" id="SSF54695">
    <property type="entry name" value="POZ domain"/>
    <property type="match status" value="1"/>
</dbReference>
<evidence type="ECO:0000256" key="3">
    <source>
        <dbReference type="SAM" id="MobiDB-lite"/>
    </source>
</evidence>
<proteinExistence type="predicted"/>
<dbReference type="SUPFAM" id="SSF57667">
    <property type="entry name" value="beta-beta-alpha zinc fingers"/>
    <property type="match status" value="1"/>
</dbReference>
<dbReference type="GeneID" id="108666185"/>
<dbReference type="AlphaFoldDB" id="A0A8B7N4I6"/>
<name>A0A8B7N4I6_HYAAZ</name>
<dbReference type="SMART" id="SM00225">
    <property type="entry name" value="BTB"/>
    <property type="match status" value="1"/>
</dbReference>
<evidence type="ECO:0000313" key="6">
    <source>
        <dbReference type="Proteomes" id="UP000694843"/>
    </source>
</evidence>
<dbReference type="OMA" id="FHEMAFR"/>
<dbReference type="GO" id="GO:0003006">
    <property type="term" value="P:developmental process involved in reproduction"/>
    <property type="evidence" value="ECO:0007669"/>
    <property type="project" value="UniProtKB-ARBA"/>
</dbReference>
<evidence type="ECO:0000256" key="1">
    <source>
        <dbReference type="ARBA" id="ARBA00023242"/>
    </source>
</evidence>